<keyword evidence="8" id="KW-1185">Reference proteome</keyword>
<evidence type="ECO:0000256" key="4">
    <source>
        <dbReference type="PROSITE-ProRule" id="PRU00433"/>
    </source>
</evidence>
<organism evidence="7 8">
    <name type="scientific">Ignatzschineria larvae DSM 13226</name>
    <dbReference type="NCBI Taxonomy" id="1111732"/>
    <lineage>
        <taxon>Bacteria</taxon>
        <taxon>Pseudomonadati</taxon>
        <taxon>Pseudomonadota</taxon>
        <taxon>Gammaproteobacteria</taxon>
        <taxon>Cardiobacteriales</taxon>
        <taxon>Ignatzschineriaceae</taxon>
        <taxon>Ignatzschineria</taxon>
    </lineage>
</organism>
<proteinExistence type="predicted"/>
<keyword evidence="1 4" id="KW-0349">Heme</keyword>
<evidence type="ECO:0000256" key="1">
    <source>
        <dbReference type="ARBA" id="ARBA00022617"/>
    </source>
</evidence>
<feature type="chain" id="PRO_5045388893" evidence="5">
    <location>
        <begin position="42"/>
        <end position="347"/>
    </location>
</feature>
<keyword evidence="3 4" id="KW-0408">Iron</keyword>
<dbReference type="Pfam" id="PF21342">
    <property type="entry name" value="SoxA-TsdA_cyt-c"/>
    <property type="match status" value="1"/>
</dbReference>
<name>A0ABZ3C2H9_9GAMM</name>
<evidence type="ECO:0000313" key="8">
    <source>
        <dbReference type="Proteomes" id="UP001449178"/>
    </source>
</evidence>
<evidence type="ECO:0000313" key="7">
    <source>
        <dbReference type="EMBL" id="WZW88235.1"/>
    </source>
</evidence>
<dbReference type="InterPro" id="IPR051459">
    <property type="entry name" value="Cytochrome_c-type_DH"/>
</dbReference>
<evidence type="ECO:0000256" key="3">
    <source>
        <dbReference type="ARBA" id="ARBA00023004"/>
    </source>
</evidence>
<dbReference type="Gene3D" id="1.10.760.10">
    <property type="entry name" value="Cytochrome c-like domain"/>
    <property type="match status" value="2"/>
</dbReference>
<dbReference type="InterPro" id="IPR036909">
    <property type="entry name" value="Cyt_c-like_dom_sf"/>
</dbReference>
<evidence type="ECO:0000259" key="6">
    <source>
        <dbReference type="PROSITE" id="PS51007"/>
    </source>
</evidence>
<keyword evidence="5" id="KW-0732">Signal</keyword>
<dbReference type="PROSITE" id="PS51007">
    <property type="entry name" value="CYTC"/>
    <property type="match status" value="2"/>
</dbReference>
<evidence type="ECO:0000256" key="5">
    <source>
        <dbReference type="SAM" id="SignalP"/>
    </source>
</evidence>
<accession>A0ABZ3C2H9</accession>
<evidence type="ECO:0000256" key="2">
    <source>
        <dbReference type="ARBA" id="ARBA00022723"/>
    </source>
</evidence>
<dbReference type="PANTHER" id="PTHR35008:SF9">
    <property type="entry name" value="CYTOCHROME C DOMAIN-CONTAINING PROTEIN"/>
    <property type="match status" value="1"/>
</dbReference>
<feature type="signal peptide" evidence="5">
    <location>
        <begin position="1"/>
        <end position="41"/>
    </location>
</feature>
<sequence>MRDEMTNGMKKIAKVTTSIMATSLFASGLMVSSLMTSVAMAQENATPEIAAEKIAEKSADNGVAMDDQSQLPQAPKIKAGAEYHQPPSESEIPDNAFGEMIRKGQAIFVDTKREVPEYVGNGMTCANCHMDQGKMPNAAPLWAAYVMYPAYRSKNNKVNTYAERIQGCFQFSMNGTAPAADSEAMTALITYSYWLAKNAPTGVSLPGRGYPEVPKPADGYSIERGEIVYKENCALCHGADGLGQKVGDNYVFPPLWGQDSYNWGAGMHRINTAADFIKANMPLGKGNTLTDQEAWDVAAFMNSHERPQDPRLIEGSVEKTREKYHANDGVNLYGVEVNGVILGQGTN</sequence>
<feature type="domain" description="Cytochrome c" evidence="6">
    <location>
        <begin position="99"/>
        <end position="196"/>
    </location>
</feature>
<feature type="domain" description="Cytochrome c" evidence="6">
    <location>
        <begin position="220"/>
        <end position="305"/>
    </location>
</feature>
<gene>
    <name evidence="7" type="ORF">WMO13_02320</name>
</gene>
<dbReference type="Pfam" id="PF13442">
    <property type="entry name" value="Cytochrome_CBB3"/>
    <property type="match status" value="1"/>
</dbReference>
<keyword evidence="2 4" id="KW-0479">Metal-binding</keyword>
<reference evidence="7 8" key="1">
    <citation type="submission" date="2024-03" db="EMBL/GenBank/DDBJ databases">
        <title>Complete Genome Sequence and Annotation of Ignatzschineria larvae DSM 13226.</title>
        <authorList>
            <person name="Cantrell E."/>
            <person name="Burcham Z.M."/>
        </authorList>
    </citation>
    <scope>NUCLEOTIDE SEQUENCE [LARGE SCALE GENOMIC DNA]</scope>
    <source>
        <strain evidence="7 8">DSM 13226</strain>
    </source>
</reference>
<dbReference type="InterPro" id="IPR009056">
    <property type="entry name" value="Cyt_c-like_dom"/>
</dbReference>
<dbReference type="SUPFAM" id="SSF46626">
    <property type="entry name" value="Cytochrome c"/>
    <property type="match status" value="2"/>
</dbReference>
<dbReference type="Proteomes" id="UP001449178">
    <property type="component" value="Chromosome"/>
</dbReference>
<protein>
    <submittedName>
        <fullName evidence="7">C-type cytochrome</fullName>
    </submittedName>
</protein>
<dbReference type="EMBL" id="CP150637">
    <property type="protein sequence ID" value="WZW88235.1"/>
    <property type="molecule type" value="Genomic_DNA"/>
</dbReference>
<dbReference type="PANTHER" id="PTHR35008">
    <property type="entry name" value="BLL4482 PROTEIN-RELATED"/>
    <property type="match status" value="1"/>
</dbReference>